<dbReference type="SMART" id="SM00408">
    <property type="entry name" value="IGc2"/>
    <property type="match status" value="2"/>
</dbReference>
<reference evidence="3" key="1">
    <citation type="submission" date="2025-08" db="UniProtKB">
        <authorList>
            <consortium name="Ensembl"/>
        </authorList>
    </citation>
    <scope>IDENTIFICATION</scope>
</reference>
<dbReference type="PROSITE" id="PS50835">
    <property type="entry name" value="IG_LIKE"/>
    <property type="match status" value="2"/>
</dbReference>
<dbReference type="FunFam" id="2.60.40.10:FF:000107">
    <property type="entry name" value="Myosin, light chain kinase a"/>
    <property type="match status" value="1"/>
</dbReference>
<feature type="domain" description="Ig-like" evidence="2">
    <location>
        <begin position="36"/>
        <end position="122"/>
    </location>
</feature>
<dbReference type="Ensembl" id="ENSMAMT00000054166.1">
    <property type="protein sequence ID" value="ENSMAMP00000042085.1"/>
    <property type="gene ID" value="ENSMAMG00000017041.2"/>
</dbReference>
<reference evidence="3" key="2">
    <citation type="submission" date="2025-09" db="UniProtKB">
        <authorList>
            <consortium name="Ensembl"/>
        </authorList>
    </citation>
    <scope>IDENTIFICATION</scope>
</reference>
<dbReference type="Proteomes" id="UP000261640">
    <property type="component" value="Unplaced"/>
</dbReference>
<dbReference type="InterPro" id="IPR013783">
    <property type="entry name" value="Ig-like_fold"/>
</dbReference>
<name>A0A7N8WW55_9TELE</name>
<proteinExistence type="predicted"/>
<keyword evidence="4" id="KW-1185">Reference proteome</keyword>
<evidence type="ECO:0000313" key="4">
    <source>
        <dbReference type="Proteomes" id="UP000261640"/>
    </source>
</evidence>
<dbReference type="InterPro" id="IPR003598">
    <property type="entry name" value="Ig_sub2"/>
</dbReference>
<protein>
    <recommendedName>
        <fullName evidence="2">Ig-like domain-containing protein</fullName>
    </recommendedName>
</protein>
<keyword evidence="1" id="KW-0393">Immunoglobulin domain</keyword>
<dbReference type="Gene3D" id="2.60.40.10">
    <property type="entry name" value="Immunoglobulins"/>
    <property type="match status" value="2"/>
</dbReference>
<dbReference type="InterPro" id="IPR013098">
    <property type="entry name" value="Ig_I-set"/>
</dbReference>
<evidence type="ECO:0000313" key="3">
    <source>
        <dbReference type="Ensembl" id="ENSMAMP00000042085.1"/>
    </source>
</evidence>
<dbReference type="GO" id="GO:0055013">
    <property type="term" value="P:cardiac muscle cell development"/>
    <property type="evidence" value="ECO:0007669"/>
    <property type="project" value="UniProtKB-ARBA"/>
</dbReference>
<dbReference type="GeneTree" id="ENSGT01150000286978"/>
<evidence type="ECO:0000256" key="1">
    <source>
        <dbReference type="ARBA" id="ARBA00023319"/>
    </source>
</evidence>
<sequence length="245" mass="27433">MFRLISSSLIFRTCYNSFSSEILNNCVFTTDKLIPPSFIRKLRDAHLVVGRPGEMECKVTGSPPLSISWFHNGQEIQTGSNYDISFTDNTCKLRVPTIKMSDSGKYSCKAENAAGHRIRLITHHLFVPEPPSFVEKPEAREAVPGKNVTFSAKVKGSAPLKVKWFRGTKEMHSDGRNHSLSIMTDQQEDEGEYTCKATNDAELTLHSMLKSMVCSCKLPVVCSTAHAFVKMMSHLLITTSIFRHT</sequence>
<dbReference type="PANTHER" id="PTHR47633">
    <property type="entry name" value="IMMUNOGLOBULIN"/>
    <property type="match status" value="1"/>
</dbReference>
<dbReference type="Pfam" id="PF07679">
    <property type="entry name" value="I-set"/>
    <property type="match status" value="2"/>
</dbReference>
<dbReference type="FunFam" id="2.60.40.10:FF:000022">
    <property type="entry name" value="Cardiac titin"/>
    <property type="match status" value="1"/>
</dbReference>
<dbReference type="SUPFAM" id="SSF48726">
    <property type="entry name" value="Immunoglobulin"/>
    <property type="match status" value="2"/>
</dbReference>
<evidence type="ECO:0000259" key="2">
    <source>
        <dbReference type="PROSITE" id="PS50835"/>
    </source>
</evidence>
<dbReference type="GO" id="GO:0003007">
    <property type="term" value="P:heart morphogenesis"/>
    <property type="evidence" value="ECO:0007669"/>
    <property type="project" value="UniProtKB-ARBA"/>
</dbReference>
<dbReference type="InterPro" id="IPR036179">
    <property type="entry name" value="Ig-like_dom_sf"/>
</dbReference>
<dbReference type="AlphaFoldDB" id="A0A7N8WW55"/>
<feature type="domain" description="Ig-like" evidence="2">
    <location>
        <begin position="131"/>
        <end position="206"/>
    </location>
</feature>
<dbReference type="InterPro" id="IPR003599">
    <property type="entry name" value="Ig_sub"/>
</dbReference>
<organism evidence="3 4">
    <name type="scientific">Mastacembelus armatus</name>
    <name type="common">zig-zag eel</name>
    <dbReference type="NCBI Taxonomy" id="205130"/>
    <lineage>
        <taxon>Eukaryota</taxon>
        <taxon>Metazoa</taxon>
        <taxon>Chordata</taxon>
        <taxon>Craniata</taxon>
        <taxon>Vertebrata</taxon>
        <taxon>Euteleostomi</taxon>
        <taxon>Actinopterygii</taxon>
        <taxon>Neopterygii</taxon>
        <taxon>Teleostei</taxon>
        <taxon>Neoteleostei</taxon>
        <taxon>Acanthomorphata</taxon>
        <taxon>Anabantaria</taxon>
        <taxon>Synbranchiformes</taxon>
        <taxon>Mastacembelidae</taxon>
        <taxon>Mastacembelus</taxon>
    </lineage>
</organism>
<accession>A0A7N8WW55</accession>
<dbReference type="SMART" id="SM00409">
    <property type="entry name" value="IG"/>
    <property type="match status" value="2"/>
</dbReference>
<dbReference type="InterPro" id="IPR007110">
    <property type="entry name" value="Ig-like_dom"/>
</dbReference>